<protein>
    <recommendedName>
        <fullName evidence="4">Lytic transglycosylase</fullName>
    </recommendedName>
</protein>
<feature type="compositionally biased region" description="Basic and acidic residues" evidence="1">
    <location>
        <begin position="460"/>
        <end position="472"/>
    </location>
</feature>
<dbReference type="Proteomes" id="UP000321307">
    <property type="component" value="Unassembled WGS sequence"/>
</dbReference>
<name>A0A9X9BYA1_9GAMM</name>
<dbReference type="EMBL" id="VOUP01000056">
    <property type="protein sequence ID" value="TXE22175.1"/>
    <property type="molecule type" value="Genomic_DNA"/>
</dbReference>
<evidence type="ECO:0008006" key="4">
    <source>
        <dbReference type="Google" id="ProtNLM"/>
    </source>
</evidence>
<gene>
    <name evidence="2" type="ORF">FOT63_25675</name>
</gene>
<evidence type="ECO:0000313" key="3">
    <source>
        <dbReference type="Proteomes" id="UP000321307"/>
    </source>
</evidence>
<feature type="region of interest" description="Disordered" evidence="1">
    <location>
        <begin position="433"/>
        <end position="516"/>
    </location>
</feature>
<proteinExistence type="predicted"/>
<accession>A0A9X9BYA1</accession>
<organism evidence="2 3">
    <name type="scientific">Serratia ureilytica</name>
    <dbReference type="NCBI Taxonomy" id="300181"/>
    <lineage>
        <taxon>Bacteria</taxon>
        <taxon>Pseudomonadati</taxon>
        <taxon>Pseudomonadota</taxon>
        <taxon>Gammaproteobacteria</taxon>
        <taxon>Enterobacterales</taxon>
        <taxon>Yersiniaceae</taxon>
        <taxon>Serratia</taxon>
    </lineage>
</organism>
<evidence type="ECO:0000256" key="1">
    <source>
        <dbReference type="SAM" id="MobiDB-lite"/>
    </source>
</evidence>
<dbReference type="AlphaFoldDB" id="A0A9X9BYA1"/>
<reference evidence="2 3" key="1">
    <citation type="submission" date="2019-07" db="EMBL/GenBank/DDBJ databases">
        <title>Serratia strains were isolated from fresh produce.</title>
        <authorList>
            <person name="Cho G.-S."/>
            <person name="Stein M."/>
            <person name="Lee W."/>
            <person name="Suh S.H."/>
            <person name="Franz C.M.A.P."/>
        </authorList>
    </citation>
    <scope>NUCLEOTIDE SEQUENCE [LARGE SCALE GENOMIC DNA]</scope>
    <source>
        <strain evidence="2 3">S17</strain>
    </source>
</reference>
<sequence length="669" mass="72654">MNAEVIKSFLVSLGFEVDSTGEKKFDATLMGVTLNAVKAGAAIEAAALSVVAFTAKIASGLDSLYQASQRTGASAEGIQKLSYAISQAGGSAAAATASLEGMAAFMRNNPGAEGFLNRLDVQTRDAKGNMRDMAAIFTSVGQKLNSMPFYRARQYAQMLGMDDNTLMAMRRGLGQYGEQYSAMAKAIGFDANKAAASSNRFMTSLKAFGTMAGMARDKIGADMAGGLVGSLDRLRKQVLDNFPKIETTITRGIKGILWLGEMVGHLVHRLMDGANQIAHWWETLDKSTREFIVLLGALTAALKLVNSAFWSSPIGIITALAGAIFLLWDDYRTWKEGGKSLIDWDKWKPDIDQALKNLKDLRQTVSDLKDNVMTLLGIDPKTWSLKWDMDNAITQMGEFGKMLGMIADLLNAINEGRWSDALSISKKLIAQGSDQPSAMPVVSDSANSAAESVKNATGFDPRDVGRWVREKLGLPPLDPPSQTSEQSPPDQHAQSAHVPALPDRNNNPGNLRPVSGQGFRSFASALDGWAAMKNQLLRYFTGKTTGHKLQTVWDIVKTWAPAGDHNDPVKYAKDVADWMHVSPDAVLNLSNPNTLAALMQSMSRKEGYSNWNSQLAYQAANLGRGVSIQQRNTYNIHGGSTQEVSSEVGRRQLDANTKLMRDSNQGRRS</sequence>
<feature type="compositionally biased region" description="Polar residues" evidence="1">
    <location>
        <begin position="480"/>
        <end position="494"/>
    </location>
</feature>
<evidence type="ECO:0000313" key="2">
    <source>
        <dbReference type="EMBL" id="TXE22175.1"/>
    </source>
</evidence>
<dbReference type="RefSeq" id="WP_147839292.1">
    <property type="nucleotide sequence ID" value="NZ_VOUP01000056.1"/>
</dbReference>
<comment type="caution">
    <text evidence="2">The sequence shown here is derived from an EMBL/GenBank/DDBJ whole genome shotgun (WGS) entry which is preliminary data.</text>
</comment>